<proteinExistence type="predicted"/>
<protein>
    <submittedName>
        <fullName evidence="1">Uncharacterized protein</fullName>
    </submittedName>
</protein>
<dbReference type="EMBL" id="BSXG01000064">
    <property type="protein sequence ID" value="GME33447.1"/>
    <property type="molecule type" value="Genomic_DNA"/>
</dbReference>
<gene>
    <name evidence="1" type="primary">g374</name>
    <name evidence="1" type="ORF">NpPPO83_00000374</name>
</gene>
<keyword evidence="2" id="KW-1185">Reference proteome</keyword>
<name>A0ACB5SCA0_9PEZI</name>
<accession>A0ACB5SCA0</accession>
<reference evidence="1" key="1">
    <citation type="submission" date="2024-09" db="EMBL/GenBank/DDBJ databases">
        <title>Draft Genome Sequences of Neofusicoccum parvum.</title>
        <authorList>
            <person name="Ashida A."/>
            <person name="Camagna M."/>
            <person name="Tanaka A."/>
            <person name="Takemoto D."/>
        </authorList>
    </citation>
    <scope>NUCLEOTIDE SEQUENCE</scope>
    <source>
        <strain evidence="1">PPO83</strain>
    </source>
</reference>
<evidence type="ECO:0000313" key="2">
    <source>
        <dbReference type="Proteomes" id="UP001165186"/>
    </source>
</evidence>
<evidence type="ECO:0000313" key="1">
    <source>
        <dbReference type="EMBL" id="GME33447.1"/>
    </source>
</evidence>
<dbReference type="Proteomes" id="UP001165186">
    <property type="component" value="Unassembled WGS sequence"/>
</dbReference>
<comment type="caution">
    <text evidence="1">The sequence shown here is derived from an EMBL/GenBank/DDBJ whole genome shotgun (WGS) entry which is preliminary data.</text>
</comment>
<organism evidence="1 2">
    <name type="scientific">Neofusicoccum parvum</name>
    <dbReference type="NCBI Taxonomy" id="310453"/>
    <lineage>
        <taxon>Eukaryota</taxon>
        <taxon>Fungi</taxon>
        <taxon>Dikarya</taxon>
        <taxon>Ascomycota</taxon>
        <taxon>Pezizomycotina</taxon>
        <taxon>Dothideomycetes</taxon>
        <taxon>Dothideomycetes incertae sedis</taxon>
        <taxon>Botryosphaeriales</taxon>
        <taxon>Botryosphaeriaceae</taxon>
        <taxon>Neofusicoccum</taxon>
    </lineage>
</organism>
<sequence length="424" mass="46659">MDYARFTIPKEVQDIEEELRRNPNAKRPRKLGPRVVFPAVIERDKHERAAAASAAAEKQAAADDMPNGSTYVPHPAPVSTTPANSPPPGHAASLIVAPAASSDLYAQYGHIVFSAIDILRNEAIPQHIRDNLRTMVRDQIFPDYVPAANPGLPVLFIPDDDDIPPHLLRSLQGIARRHRQLPAPFSRNQVENDSFINDNSNTDVDDPYLMTGAIQRFPSDPPLSPRSPSPTTINSYYSSSSSSFSPSLPPSETNNSTTTTNPASDLTTRLTAAGIPPLPRHPAAPSHPSKTLPTLRLPTRPLADVTATPSARIGPRADSWTHAEALAAAAVLSRIFLEHAGAQRLRADDKYRLAAEMLAANYGVRRTWGSVKNWWFREGRRVTGLDERVVVRERAGAAEARAEGQRRRRVGEREREGRKRGREE</sequence>